<dbReference type="EMBL" id="AMCI01007966">
    <property type="protein sequence ID" value="EJW91763.1"/>
    <property type="molecule type" value="Genomic_DNA"/>
</dbReference>
<proteinExistence type="predicted"/>
<protein>
    <submittedName>
        <fullName evidence="1">Uncharacterized protein</fullName>
    </submittedName>
</protein>
<reference evidence="1" key="1">
    <citation type="journal article" date="2012" name="PLoS ONE">
        <title>Gene sets for utilization of primary and secondary nutrition supplies in the distal gut of endangered iberian lynx.</title>
        <authorList>
            <person name="Alcaide M."/>
            <person name="Messina E."/>
            <person name="Richter M."/>
            <person name="Bargiela R."/>
            <person name="Peplies J."/>
            <person name="Huws S.A."/>
            <person name="Newbold C.J."/>
            <person name="Golyshin P.N."/>
            <person name="Simon M.A."/>
            <person name="Lopez G."/>
            <person name="Yakimov M.M."/>
            <person name="Ferrer M."/>
        </authorList>
    </citation>
    <scope>NUCLEOTIDE SEQUENCE</scope>
</reference>
<accession>J9FBE7</accession>
<evidence type="ECO:0000313" key="1">
    <source>
        <dbReference type="EMBL" id="EJW91763.1"/>
    </source>
</evidence>
<organism evidence="1">
    <name type="scientific">gut metagenome</name>
    <dbReference type="NCBI Taxonomy" id="749906"/>
    <lineage>
        <taxon>unclassified sequences</taxon>
        <taxon>metagenomes</taxon>
        <taxon>organismal metagenomes</taxon>
    </lineage>
</organism>
<gene>
    <name evidence="1" type="ORF">EVA_20130</name>
</gene>
<sequence>MLVEDSKKVTTTLNEQLVATTQYISNFISQNQVFFDTFSKMDSVLQAMTEQSKVQVQSYAGLQQVMKSLRMDMLEGQKETVELN</sequence>
<dbReference type="AlphaFoldDB" id="J9FBE7"/>
<name>J9FBE7_9ZZZZ</name>
<feature type="non-terminal residue" evidence="1">
    <location>
        <position position="84"/>
    </location>
</feature>
<comment type="caution">
    <text evidence="1">The sequence shown here is derived from an EMBL/GenBank/DDBJ whole genome shotgun (WGS) entry which is preliminary data.</text>
</comment>